<dbReference type="Proteomes" id="UP001174136">
    <property type="component" value="Unassembled WGS sequence"/>
</dbReference>
<evidence type="ECO:0000256" key="1">
    <source>
        <dbReference type="SAM" id="MobiDB-lite"/>
    </source>
</evidence>
<proteinExistence type="predicted"/>
<comment type="caution">
    <text evidence="2">The sequence shown here is derived from an EMBL/GenBank/DDBJ whole genome shotgun (WGS) entry which is preliminary data.</text>
</comment>
<evidence type="ECO:0000313" key="2">
    <source>
        <dbReference type="EMBL" id="KAK0135464.1"/>
    </source>
</evidence>
<organism evidence="2 3">
    <name type="scientific">Merluccius polli</name>
    <name type="common">Benguela hake</name>
    <name type="synonym">Merluccius cadenati</name>
    <dbReference type="NCBI Taxonomy" id="89951"/>
    <lineage>
        <taxon>Eukaryota</taxon>
        <taxon>Metazoa</taxon>
        <taxon>Chordata</taxon>
        <taxon>Craniata</taxon>
        <taxon>Vertebrata</taxon>
        <taxon>Euteleostomi</taxon>
        <taxon>Actinopterygii</taxon>
        <taxon>Neopterygii</taxon>
        <taxon>Teleostei</taxon>
        <taxon>Neoteleostei</taxon>
        <taxon>Acanthomorphata</taxon>
        <taxon>Zeiogadaria</taxon>
        <taxon>Gadariae</taxon>
        <taxon>Gadiformes</taxon>
        <taxon>Gadoidei</taxon>
        <taxon>Merlucciidae</taxon>
        <taxon>Merluccius</taxon>
    </lineage>
</organism>
<name>A0AA47M864_MERPO</name>
<evidence type="ECO:0000313" key="3">
    <source>
        <dbReference type="Proteomes" id="UP001174136"/>
    </source>
</evidence>
<sequence length="154" mass="17838">MPNSRLPKQALYGQLREGKRTQGGQKKRYKDNLISHLRKCHFNLNNWEEMACDRNLWRRMIYEGTAQQEEDLHLEVGGGAFLYEILGLRQMRLRNVKARPKPRWRLGAPWGTGGPKQPLSSLMPRAGSAPQARERWKCDDGWRTPTRDLVSVLG</sequence>
<dbReference type="AlphaFoldDB" id="A0AA47M864"/>
<protein>
    <submittedName>
        <fullName evidence="2">Uncharacterized protein</fullName>
    </submittedName>
</protein>
<keyword evidence="3" id="KW-1185">Reference proteome</keyword>
<dbReference type="EMBL" id="JAOPHQ010005424">
    <property type="protein sequence ID" value="KAK0135464.1"/>
    <property type="molecule type" value="Genomic_DNA"/>
</dbReference>
<accession>A0AA47M864</accession>
<reference evidence="2" key="1">
    <citation type="journal article" date="2023" name="Front. Mar. Sci.">
        <title>A new Merluccius polli reference genome to investigate the effects of global change in West African waters.</title>
        <authorList>
            <person name="Mateo J.L."/>
            <person name="Blanco-Fernandez C."/>
            <person name="Garcia-Vazquez E."/>
            <person name="Machado-Schiaffino G."/>
        </authorList>
    </citation>
    <scope>NUCLEOTIDE SEQUENCE</scope>
    <source>
        <strain evidence="2">C29</strain>
        <tissue evidence="2">Fin</tissue>
    </source>
</reference>
<feature type="region of interest" description="Disordered" evidence="1">
    <location>
        <begin position="104"/>
        <end position="133"/>
    </location>
</feature>
<gene>
    <name evidence="2" type="ORF">N1851_028675</name>
</gene>